<gene>
    <name evidence="5" type="ORF">ISP13_12330</name>
</gene>
<comment type="caution">
    <text evidence="5">The sequence shown here is derived from an EMBL/GenBank/DDBJ whole genome shotgun (WGS) entry which is preliminary data.</text>
</comment>
<feature type="signal peptide" evidence="3">
    <location>
        <begin position="1"/>
        <end position="25"/>
    </location>
</feature>
<dbReference type="EMBL" id="JADIKG010000012">
    <property type="protein sequence ID" value="MFK2874324.1"/>
    <property type="molecule type" value="Genomic_DNA"/>
</dbReference>
<evidence type="ECO:0000313" key="5">
    <source>
        <dbReference type="EMBL" id="MFK2874324.1"/>
    </source>
</evidence>
<evidence type="ECO:0000256" key="3">
    <source>
        <dbReference type="SAM" id="SignalP"/>
    </source>
</evidence>
<keyword evidence="3" id="KW-0732">Signal</keyword>
<dbReference type="RefSeq" id="WP_284401623.1">
    <property type="nucleotide sequence ID" value="NZ_BSNQ01000009.1"/>
</dbReference>
<dbReference type="InterPro" id="IPR036331">
    <property type="entry name" value="Chagasin-like_sf"/>
</dbReference>
<dbReference type="Gene3D" id="2.60.40.2020">
    <property type="match status" value="1"/>
</dbReference>
<name>A0ABW8IY99_9GAMM</name>
<feature type="chain" id="PRO_5045734633" evidence="3">
    <location>
        <begin position="26"/>
        <end position="154"/>
    </location>
</feature>
<proteinExistence type="predicted"/>
<sequence>MKPYTYALGMLLTTAATLLMRTAGAANAPASAPSPSFVLTEIDNRREITLNPGQVFSVQLPQTPGTGYTWSMNVVPDTVLKTVGTPVDRAEGRPIPGKPGVRVWTFVATGVDTSAVQQTLRFEYRRWWSSDFDEPGRVIFYHVVVRARNSNARQ</sequence>
<evidence type="ECO:0000313" key="6">
    <source>
        <dbReference type="Proteomes" id="UP001620405"/>
    </source>
</evidence>
<dbReference type="InterPro" id="IPR018990">
    <property type="entry name" value="Prot_inh_I42_chagasin"/>
</dbReference>
<evidence type="ECO:0000256" key="1">
    <source>
        <dbReference type="ARBA" id="ARBA00022690"/>
    </source>
</evidence>
<dbReference type="SUPFAM" id="SSF141066">
    <property type="entry name" value="ICP-like"/>
    <property type="match status" value="1"/>
</dbReference>
<dbReference type="InterPro" id="IPR052781">
    <property type="entry name" value="Cys_protease_inhibitor_I42"/>
</dbReference>
<dbReference type="Proteomes" id="UP001620405">
    <property type="component" value="Unassembled WGS sequence"/>
</dbReference>
<dbReference type="PANTHER" id="PTHR36530:SF1">
    <property type="entry name" value="AMOEBIASIN-1"/>
    <property type="match status" value="1"/>
</dbReference>
<dbReference type="PANTHER" id="PTHR36530">
    <property type="entry name" value="INHIBITOR OF CYSTEINE PEPTIDASE"/>
    <property type="match status" value="1"/>
</dbReference>
<organism evidence="5 6">
    <name type="scientific">Dyella lipolytica</name>
    <dbReference type="NCBI Taxonomy" id="1867835"/>
    <lineage>
        <taxon>Bacteria</taxon>
        <taxon>Pseudomonadati</taxon>
        <taxon>Pseudomonadota</taxon>
        <taxon>Gammaproteobacteria</taxon>
        <taxon>Lysobacterales</taxon>
        <taxon>Rhodanobacteraceae</taxon>
        <taxon>Dyella</taxon>
    </lineage>
</organism>
<evidence type="ECO:0000256" key="2">
    <source>
        <dbReference type="ARBA" id="ARBA00022704"/>
    </source>
</evidence>
<reference evidence="5 6" key="1">
    <citation type="submission" date="2020-10" db="EMBL/GenBank/DDBJ databases">
        <title>Phylogeny of dyella-like bacteria.</title>
        <authorList>
            <person name="Fu J."/>
        </authorList>
    </citation>
    <scope>NUCLEOTIDE SEQUENCE [LARGE SCALE GENOMIC DNA]</scope>
    <source>
        <strain evidence="5 6">DHOB07</strain>
    </source>
</reference>
<dbReference type="GO" id="GO:0030414">
    <property type="term" value="F:peptidase inhibitor activity"/>
    <property type="evidence" value="ECO:0007669"/>
    <property type="project" value="UniProtKB-KW"/>
</dbReference>
<evidence type="ECO:0000259" key="4">
    <source>
        <dbReference type="Pfam" id="PF09394"/>
    </source>
</evidence>
<dbReference type="Pfam" id="PF09394">
    <property type="entry name" value="Inhibitor_I42"/>
    <property type="match status" value="1"/>
</dbReference>
<keyword evidence="2" id="KW-0789">Thiol protease inhibitor</keyword>
<accession>A0ABW8IY99</accession>
<protein>
    <submittedName>
        <fullName evidence="5">Protease inhibitor I42 family protein</fullName>
    </submittedName>
</protein>
<feature type="domain" description="Proteinase inhibitor I42 chagasin" evidence="4">
    <location>
        <begin position="50"/>
        <end position="131"/>
    </location>
</feature>
<keyword evidence="1 5" id="KW-0646">Protease inhibitor</keyword>
<keyword evidence="6" id="KW-1185">Reference proteome</keyword>